<feature type="non-terminal residue" evidence="1">
    <location>
        <position position="127"/>
    </location>
</feature>
<accession>A0ACA9NGA4</accession>
<dbReference type="EMBL" id="CAJVQC010013956">
    <property type="protein sequence ID" value="CAG8652999.1"/>
    <property type="molecule type" value="Genomic_DNA"/>
</dbReference>
<name>A0ACA9NGA4_9GLOM</name>
<gene>
    <name evidence="1" type="ORF">RPERSI_LOCUS7958</name>
</gene>
<protein>
    <submittedName>
        <fullName evidence="1">1408_t:CDS:1</fullName>
    </submittedName>
</protein>
<organism evidence="1 2">
    <name type="scientific">Racocetra persica</name>
    <dbReference type="NCBI Taxonomy" id="160502"/>
    <lineage>
        <taxon>Eukaryota</taxon>
        <taxon>Fungi</taxon>
        <taxon>Fungi incertae sedis</taxon>
        <taxon>Mucoromycota</taxon>
        <taxon>Glomeromycotina</taxon>
        <taxon>Glomeromycetes</taxon>
        <taxon>Diversisporales</taxon>
        <taxon>Gigasporaceae</taxon>
        <taxon>Racocetra</taxon>
    </lineage>
</organism>
<evidence type="ECO:0000313" key="1">
    <source>
        <dbReference type="EMBL" id="CAG8652999.1"/>
    </source>
</evidence>
<proteinExistence type="predicted"/>
<comment type="caution">
    <text evidence="1">The sequence shown here is derived from an EMBL/GenBank/DDBJ whole genome shotgun (WGS) entry which is preliminary data.</text>
</comment>
<keyword evidence="2" id="KW-1185">Reference proteome</keyword>
<sequence length="127" mass="14409">MSAELLEKINAMIIKLVNRDNIAVPTNYYLANLSNEEYEMTNKESVESSETDILSDSTQYFNSSMTDDNIKAEHCDISSNIDSLENPPRITSNEKENDATLAVKRSLKELFCEKECDWNPKEFTSAA</sequence>
<reference evidence="1" key="1">
    <citation type="submission" date="2021-06" db="EMBL/GenBank/DDBJ databases">
        <authorList>
            <person name="Kallberg Y."/>
            <person name="Tangrot J."/>
            <person name="Rosling A."/>
        </authorList>
    </citation>
    <scope>NUCLEOTIDE SEQUENCE</scope>
    <source>
        <strain evidence="1">MA461A</strain>
    </source>
</reference>
<evidence type="ECO:0000313" key="2">
    <source>
        <dbReference type="Proteomes" id="UP000789920"/>
    </source>
</evidence>
<dbReference type="Proteomes" id="UP000789920">
    <property type="component" value="Unassembled WGS sequence"/>
</dbReference>